<proteinExistence type="predicted"/>
<dbReference type="EMBL" id="JBHFFA010000008">
    <property type="protein sequence ID" value="KAL2608112.1"/>
    <property type="molecule type" value="Genomic_DNA"/>
</dbReference>
<evidence type="ECO:0000313" key="2">
    <source>
        <dbReference type="EMBL" id="KAL2608112.1"/>
    </source>
</evidence>
<gene>
    <name evidence="2" type="ORF">R1flu_026685</name>
</gene>
<sequence length="117" mass="12417">MYRNSLSAGYSRQSTGQDPVGGFLREWIFVAAMWVLVRALPDISSPSTGVLSFSIGRDVHSGHARPGSSDYEGGSGAEEVMHGSGLQASLPQMARGVARFTRAQSMELADNGPPVSF</sequence>
<evidence type="ECO:0000313" key="3">
    <source>
        <dbReference type="Proteomes" id="UP001605036"/>
    </source>
</evidence>
<name>A0ABD1XGM6_9MARC</name>
<organism evidence="2 3">
    <name type="scientific">Riccia fluitans</name>
    <dbReference type="NCBI Taxonomy" id="41844"/>
    <lineage>
        <taxon>Eukaryota</taxon>
        <taxon>Viridiplantae</taxon>
        <taxon>Streptophyta</taxon>
        <taxon>Embryophyta</taxon>
        <taxon>Marchantiophyta</taxon>
        <taxon>Marchantiopsida</taxon>
        <taxon>Marchantiidae</taxon>
        <taxon>Marchantiales</taxon>
        <taxon>Ricciaceae</taxon>
        <taxon>Riccia</taxon>
    </lineage>
</organism>
<keyword evidence="3" id="KW-1185">Reference proteome</keyword>
<accession>A0ABD1XGM6</accession>
<feature type="region of interest" description="Disordered" evidence="1">
    <location>
        <begin position="58"/>
        <end position="84"/>
    </location>
</feature>
<comment type="caution">
    <text evidence="2">The sequence shown here is derived from an EMBL/GenBank/DDBJ whole genome shotgun (WGS) entry which is preliminary data.</text>
</comment>
<evidence type="ECO:0000256" key="1">
    <source>
        <dbReference type="SAM" id="MobiDB-lite"/>
    </source>
</evidence>
<dbReference type="AlphaFoldDB" id="A0ABD1XGM6"/>
<protein>
    <submittedName>
        <fullName evidence="2">Uncharacterized protein</fullName>
    </submittedName>
</protein>
<dbReference type="Proteomes" id="UP001605036">
    <property type="component" value="Unassembled WGS sequence"/>
</dbReference>
<reference evidence="2 3" key="1">
    <citation type="submission" date="2024-09" db="EMBL/GenBank/DDBJ databases">
        <title>Chromosome-scale assembly of Riccia fluitans.</title>
        <authorList>
            <person name="Paukszto L."/>
            <person name="Sawicki J."/>
            <person name="Karawczyk K."/>
            <person name="Piernik-Szablinska J."/>
            <person name="Szczecinska M."/>
            <person name="Mazdziarz M."/>
        </authorList>
    </citation>
    <scope>NUCLEOTIDE SEQUENCE [LARGE SCALE GENOMIC DNA]</scope>
    <source>
        <strain evidence="2">Rf_01</strain>
        <tissue evidence="2">Aerial parts of the thallus</tissue>
    </source>
</reference>